<feature type="compositionally biased region" description="Polar residues" evidence="1">
    <location>
        <begin position="610"/>
        <end position="620"/>
    </location>
</feature>
<proteinExistence type="predicted"/>
<gene>
    <name evidence="2" type="ORF">BEMITA_LOCUS7306</name>
</gene>
<feature type="compositionally biased region" description="Acidic residues" evidence="1">
    <location>
        <begin position="625"/>
        <end position="638"/>
    </location>
</feature>
<name>A0A9P0F1W3_BEMTA</name>
<dbReference type="EMBL" id="OU963865">
    <property type="protein sequence ID" value="CAH0388391.1"/>
    <property type="molecule type" value="Genomic_DNA"/>
</dbReference>
<evidence type="ECO:0000313" key="2">
    <source>
        <dbReference type="EMBL" id="CAH0388391.1"/>
    </source>
</evidence>
<organism evidence="2 3">
    <name type="scientific">Bemisia tabaci</name>
    <name type="common">Sweetpotato whitefly</name>
    <name type="synonym">Aleurodes tabaci</name>
    <dbReference type="NCBI Taxonomy" id="7038"/>
    <lineage>
        <taxon>Eukaryota</taxon>
        <taxon>Metazoa</taxon>
        <taxon>Ecdysozoa</taxon>
        <taxon>Arthropoda</taxon>
        <taxon>Hexapoda</taxon>
        <taxon>Insecta</taxon>
        <taxon>Pterygota</taxon>
        <taxon>Neoptera</taxon>
        <taxon>Paraneoptera</taxon>
        <taxon>Hemiptera</taxon>
        <taxon>Sternorrhyncha</taxon>
        <taxon>Aleyrodoidea</taxon>
        <taxon>Aleyrodidae</taxon>
        <taxon>Aleyrodinae</taxon>
        <taxon>Bemisia</taxon>
    </lineage>
</organism>
<dbReference type="Proteomes" id="UP001152759">
    <property type="component" value="Chromosome 4"/>
</dbReference>
<keyword evidence="3" id="KW-1185">Reference proteome</keyword>
<feature type="compositionally biased region" description="Basic and acidic residues" evidence="1">
    <location>
        <begin position="1"/>
        <end position="23"/>
    </location>
</feature>
<evidence type="ECO:0000313" key="3">
    <source>
        <dbReference type="Proteomes" id="UP001152759"/>
    </source>
</evidence>
<dbReference type="AlphaFoldDB" id="A0A9P0F1W3"/>
<feature type="region of interest" description="Disordered" evidence="1">
    <location>
        <begin position="201"/>
        <end position="260"/>
    </location>
</feature>
<feature type="region of interest" description="Disordered" evidence="1">
    <location>
        <begin position="568"/>
        <end position="638"/>
    </location>
</feature>
<protein>
    <submittedName>
        <fullName evidence="2">Uncharacterized protein</fullName>
    </submittedName>
</protein>
<sequence>MRVDHTRSGCPRLKQEYLRDPDNPKPLNRLGNAAQMSGFCSEEPRPIGHRISIPKHDRGDTVIHFPASAYSLFLRDKLRHRGARAMFAVFIWSLHAHISFRSHVKSGDFDILMDLFPRINGRISAARNQRPKGKKGCARWSRAAKMKGNYKAPMTSEAMTEPTRDDSAEYVQSCSQESGNEGFNIFSCPFPYLSPITFSSGRLTNRGPGPSGQGDVRPIKSRAPEQGAEMDLEERQRCDRGSPVPPDGDANAGSDQTPARSRILTFIRPEIEVDLQRPVESNLSAQRVPPLSWGLTILEKLSERLETESVSKSEKSIRQQKSRSMWEAEAREAGEVAFVMTKLPHHLLSAPDGRRQRVLNETNAREILFSRHFAKSTPNILEDANDPDGKEVKEKVKDAIKDQGWMVNVQRMAGDRLPKKVLDWVPPGRRRRGRPMKGWREGIEAEMLRCSIPQDLWFEREQWRDSTLEAQQEDIGMCYLTRRDNPLSTLFSHPKSADDSPETEREPDDVFCLSSNILQEGVWNEHIEGLSAEEKREIERLGLIEADEESEALSSTEENQDQAIIDAVSMEHPELHKQNRKRLAPNDDPNEETARDASKSKTKKKRRTLPYQNPIASTSKPAIIEAEDAESAEDAEDA</sequence>
<reference evidence="2" key="1">
    <citation type="submission" date="2021-12" db="EMBL/GenBank/DDBJ databases">
        <authorList>
            <person name="King R."/>
        </authorList>
    </citation>
    <scope>NUCLEOTIDE SEQUENCE</scope>
</reference>
<evidence type="ECO:0000256" key="1">
    <source>
        <dbReference type="SAM" id="MobiDB-lite"/>
    </source>
</evidence>
<accession>A0A9P0F1W3</accession>
<feature type="region of interest" description="Disordered" evidence="1">
    <location>
        <begin position="1"/>
        <end position="32"/>
    </location>
</feature>